<comment type="similarity">
    <text evidence="1 3">Belongs to the D-isomer specific 2-hydroxyacid dehydrogenase family.</text>
</comment>
<evidence type="ECO:0000256" key="2">
    <source>
        <dbReference type="ARBA" id="ARBA00023002"/>
    </source>
</evidence>
<dbReference type="RefSeq" id="WP_371753756.1">
    <property type="nucleotide sequence ID" value="NZ_JAYJLD010000009.1"/>
</dbReference>
<dbReference type="PANTHER" id="PTHR10996:SF283">
    <property type="entry name" value="GLYOXYLATE_HYDROXYPYRUVATE REDUCTASE B"/>
    <property type="match status" value="1"/>
</dbReference>
<proteinExistence type="inferred from homology"/>
<sequence length="325" mass="36022">MKPKVFIARPIPAEAEAYIARHCEVKKWEGPGAIPRDRLLEAVADVEGLLTSGHRIDAELLDSAPKLRVVCNAIVGYNNFDLEAMRKRRILGTHTPTVLDDTVADLVMGLMLAAARRITELDAYVKAGNWKKGDVEVLYGIDVHHKTLGIIGMGRIGEAIAKRAYNGFGMKVLYHNRSRKPEAEKQYAAEYAAMEELLRQSDFVVLMTPLTPETDGLMGENEFRMMKSSAIFINASRGKTVNEQALIKALKEGWIHAAGLDVFEQEPVDLNNPLLRMSNVVTLPHIGSATAQTRFDMVMLAAQNLVQTLQGQEPPNVVPELRDLL</sequence>
<dbReference type="PROSITE" id="PS00065">
    <property type="entry name" value="D_2_HYDROXYACID_DH_1"/>
    <property type="match status" value="1"/>
</dbReference>
<dbReference type="SUPFAM" id="SSF52283">
    <property type="entry name" value="Formate/glycerate dehydrogenase catalytic domain-like"/>
    <property type="match status" value="1"/>
</dbReference>
<evidence type="ECO:0000313" key="7">
    <source>
        <dbReference type="Proteomes" id="UP001310386"/>
    </source>
</evidence>
<dbReference type="InterPro" id="IPR036291">
    <property type="entry name" value="NAD(P)-bd_dom_sf"/>
</dbReference>
<dbReference type="Gene3D" id="3.40.50.720">
    <property type="entry name" value="NAD(P)-binding Rossmann-like Domain"/>
    <property type="match status" value="2"/>
</dbReference>
<protein>
    <submittedName>
        <fullName evidence="6">D-glycerate dehydrogenase</fullName>
        <ecNumber evidence="6">1.1.1.-</ecNumber>
    </submittedName>
</protein>
<gene>
    <name evidence="6" type="ORF">VF724_08170</name>
</gene>
<dbReference type="CDD" id="cd05301">
    <property type="entry name" value="GDH"/>
    <property type="match status" value="1"/>
</dbReference>
<dbReference type="GO" id="GO:0016491">
    <property type="term" value="F:oxidoreductase activity"/>
    <property type="evidence" value="ECO:0007669"/>
    <property type="project" value="UniProtKB-KW"/>
</dbReference>
<reference evidence="6" key="1">
    <citation type="submission" date="2023-12" db="EMBL/GenBank/DDBJ databases">
        <title>Fervidustalea candida gen. nov., sp. nov., a novel member of the family Paenibacillaceae isolated from a geothermal area.</title>
        <authorList>
            <person name="Li W.-J."/>
            <person name="Jiao J.-Y."/>
            <person name="Chen Y."/>
        </authorList>
    </citation>
    <scope>NUCLEOTIDE SEQUENCE</scope>
    <source>
        <strain evidence="6">SYSU GA230002</strain>
    </source>
</reference>
<feature type="domain" description="D-isomer specific 2-hydroxyacid dehydrogenase catalytic" evidence="4">
    <location>
        <begin position="5"/>
        <end position="318"/>
    </location>
</feature>
<dbReference type="SUPFAM" id="SSF51735">
    <property type="entry name" value="NAD(P)-binding Rossmann-fold domains"/>
    <property type="match status" value="1"/>
</dbReference>
<comment type="caution">
    <text evidence="6">The sequence shown here is derived from an EMBL/GenBank/DDBJ whole genome shotgun (WGS) entry which is preliminary data.</text>
</comment>
<accession>A0ABU5ZGL0</accession>
<evidence type="ECO:0000256" key="3">
    <source>
        <dbReference type="RuleBase" id="RU003719"/>
    </source>
</evidence>
<name>A0ABU5ZGL0_9BACL</name>
<evidence type="ECO:0000259" key="5">
    <source>
        <dbReference type="Pfam" id="PF02826"/>
    </source>
</evidence>
<evidence type="ECO:0000259" key="4">
    <source>
        <dbReference type="Pfam" id="PF00389"/>
    </source>
</evidence>
<dbReference type="EMBL" id="JAYJLD010000009">
    <property type="protein sequence ID" value="MEB3101637.1"/>
    <property type="molecule type" value="Genomic_DNA"/>
</dbReference>
<evidence type="ECO:0000313" key="6">
    <source>
        <dbReference type="EMBL" id="MEB3101637.1"/>
    </source>
</evidence>
<keyword evidence="2 3" id="KW-0560">Oxidoreductase</keyword>
<dbReference type="Pfam" id="PF00389">
    <property type="entry name" value="2-Hacid_dh"/>
    <property type="match status" value="1"/>
</dbReference>
<dbReference type="PANTHER" id="PTHR10996">
    <property type="entry name" value="2-HYDROXYACID DEHYDROGENASE-RELATED"/>
    <property type="match status" value="1"/>
</dbReference>
<dbReference type="InterPro" id="IPR006140">
    <property type="entry name" value="D-isomer_DH_NAD-bd"/>
</dbReference>
<organism evidence="6 7">
    <name type="scientific">Ferviditalea candida</name>
    <dbReference type="NCBI Taxonomy" id="3108399"/>
    <lineage>
        <taxon>Bacteria</taxon>
        <taxon>Bacillati</taxon>
        <taxon>Bacillota</taxon>
        <taxon>Bacilli</taxon>
        <taxon>Bacillales</taxon>
        <taxon>Paenibacillaceae</taxon>
        <taxon>Ferviditalea</taxon>
    </lineage>
</organism>
<dbReference type="InterPro" id="IPR050223">
    <property type="entry name" value="D-isomer_2-hydroxyacid_DH"/>
</dbReference>
<dbReference type="Pfam" id="PF02826">
    <property type="entry name" value="2-Hacid_dh_C"/>
    <property type="match status" value="1"/>
</dbReference>
<dbReference type="EC" id="1.1.1.-" evidence="6"/>
<evidence type="ECO:0000256" key="1">
    <source>
        <dbReference type="ARBA" id="ARBA00005854"/>
    </source>
</evidence>
<dbReference type="InterPro" id="IPR029752">
    <property type="entry name" value="D-isomer_DH_CS1"/>
</dbReference>
<dbReference type="InterPro" id="IPR006139">
    <property type="entry name" value="D-isomer_2_OHA_DH_cat_dom"/>
</dbReference>
<keyword evidence="7" id="KW-1185">Reference proteome</keyword>
<dbReference type="Proteomes" id="UP001310386">
    <property type="component" value="Unassembled WGS sequence"/>
</dbReference>
<feature type="domain" description="D-isomer specific 2-hydroxyacid dehydrogenase NAD-binding" evidence="5">
    <location>
        <begin position="108"/>
        <end position="287"/>
    </location>
</feature>